<dbReference type="CDD" id="cd04301">
    <property type="entry name" value="NAT_SF"/>
    <property type="match status" value="1"/>
</dbReference>
<dbReference type="InterPro" id="IPR000182">
    <property type="entry name" value="GNAT_dom"/>
</dbReference>
<evidence type="ECO:0000259" key="1">
    <source>
        <dbReference type="PROSITE" id="PS51186"/>
    </source>
</evidence>
<dbReference type="HOGENOM" id="CLU_091349_0_1_4"/>
<organism evidence="2 3">
    <name type="scientific">Burkholderia mallei (strain ATCC 23344)</name>
    <dbReference type="NCBI Taxonomy" id="243160"/>
    <lineage>
        <taxon>Bacteria</taxon>
        <taxon>Pseudomonadati</taxon>
        <taxon>Pseudomonadota</taxon>
        <taxon>Betaproteobacteria</taxon>
        <taxon>Burkholderiales</taxon>
        <taxon>Burkholderiaceae</taxon>
        <taxon>Burkholderia</taxon>
        <taxon>pseudomallei group</taxon>
    </lineage>
</organism>
<name>A0A0H2WGE6_BURMA</name>
<dbReference type="Proteomes" id="UP000006693">
    <property type="component" value="Chromosome 1"/>
</dbReference>
<dbReference type="KEGG" id="bma:BMA2580"/>
<gene>
    <name evidence="2" type="ordered locus">BMA2580</name>
</gene>
<evidence type="ECO:0000313" key="3">
    <source>
        <dbReference type="Proteomes" id="UP000006693"/>
    </source>
</evidence>
<evidence type="ECO:0000313" key="2">
    <source>
        <dbReference type="EMBL" id="AAU48236.1"/>
    </source>
</evidence>
<dbReference type="eggNOG" id="COG0454">
    <property type="taxonomic scope" value="Bacteria"/>
</dbReference>
<sequence>MTLELDLDLRIRVFPNLRTAVRLKLRCNAQTAVWSFEEPTMNKPDLRPAESVGIAGPAPVLVRELASSDRQQLLTHFLALGEEDRLLRFGQAVPDHVIENYVRTMDFGRDTVFGVFDHALELIGVGHLAYLPAEGDKRTAEFGVSVLERARGQGVGTKLFERAAIRSRNTHVTTLYMHCLSRNATMMHIAKKSGMRIEYAYGEADAYLSLPPADHSTIIAEMMQEQAAVFDYALKRQARRATQIFESLLPAGLTA</sequence>
<accession>A0A0H2WGE6</accession>
<dbReference type="SUPFAM" id="SSF55729">
    <property type="entry name" value="Acyl-CoA N-acyltransferases (Nat)"/>
    <property type="match status" value="1"/>
</dbReference>
<dbReference type="AlphaFoldDB" id="A0A0H2WGE6"/>
<protein>
    <submittedName>
        <fullName evidence="2">Acetyltransferase, GNAT family</fullName>
    </submittedName>
</protein>
<dbReference type="EMBL" id="CP000010">
    <property type="protein sequence ID" value="AAU48236.1"/>
    <property type="molecule type" value="Genomic_DNA"/>
</dbReference>
<dbReference type="InterPro" id="IPR016181">
    <property type="entry name" value="Acyl_CoA_acyltransferase"/>
</dbReference>
<dbReference type="PATRIC" id="fig|243160.12.peg.2651"/>
<keyword evidence="3" id="KW-1185">Reference proteome</keyword>
<dbReference type="GO" id="GO:0016747">
    <property type="term" value="F:acyltransferase activity, transferring groups other than amino-acyl groups"/>
    <property type="evidence" value="ECO:0007669"/>
    <property type="project" value="InterPro"/>
</dbReference>
<dbReference type="Gene3D" id="3.40.630.30">
    <property type="match status" value="1"/>
</dbReference>
<dbReference type="Pfam" id="PF00583">
    <property type="entry name" value="Acetyltransf_1"/>
    <property type="match status" value="1"/>
</dbReference>
<reference evidence="2 3" key="1">
    <citation type="journal article" date="2004" name="Proc. Natl. Acad. Sci. U.S.A.">
        <title>Structural flexibility in the Burkholderia mallei genome.</title>
        <authorList>
            <person name="Nierman W.C."/>
            <person name="DeShazer D."/>
            <person name="Kim H.S."/>
            <person name="Tettelin H."/>
            <person name="Nelson K.E."/>
            <person name="Feldblyum T."/>
            <person name="Ulrich R.L."/>
            <person name="Ronning C.M."/>
            <person name="Brinkac L.M."/>
            <person name="Daugherty S.C."/>
            <person name="Davidsen T.D."/>
            <person name="Deboy R.T."/>
            <person name="Dimitrov G."/>
            <person name="Dodson R.J."/>
            <person name="Durkin A.S."/>
            <person name="Gwinn M.L."/>
            <person name="Haft D.H."/>
            <person name="Khouri H."/>
            <person name="Kolonay J.F."/>
            <person name="Madupu R."/>
            <person name="Mohammoud Y."/>
            <person name="Nelson W.C."/>
            <person name="Radune D."/>
            <person name="Romero C.M."/>
            <person name="Sarria S."/>
            <person name="Selengut J."/>
            <person name="Shamblin C."/>
            <person name="Sullivan S.A."/>
            <person name="White O."/>
            <person name="Yu Y."/>
            <person name="Zafar N."/>
            <person name="Zhou L."/>
            <person name="Fraser C.M."/>
        </authorList>
    </citation>
    <scope>NUCLEOTIDE SEQUENCE [LARGE SCALE GENOMIC DNA]</scope>
    <source>
        <strain evidence="2 3">ATCC 23344</strain>
    </source>
</reference>
<proteinExistence type="predicted"/>
<feature type="domain" description="N-acetyltransferase" evidence="1">
    <location>
        <begin position="60"/>
        <end position="214"/>
    </location>
</feature>
<dbReference type="PROSITE" id="PS51186">
    <property type="entry name" value="GNAT"/>
    <property type="match status" value="1"/>
</dbReference>